<sequence length="144" mass="14750">MSSSIPIDVPAPFVPAVGLSFGQPGADAVFVDTANPMPVRLARGPAAASPLAGTASTSGRVGPFVPELDRPIHLTLSGSWSGRVRVLRSADGGATLDPLTLAGEPWGLFTTNANEPVAEESVAGTCYYLELSLLSGTVAYRVAQ</sequence>
<protein>
    <submittedName>
        <fullName evidence="1">Uncharacterized protein</fullName>
    </submittedName>
</protein>
<dbReference type="Proteomes" id="UP000292347">
    <property type="component" value="Unassembled WGS sequence"/>
</dbReference>
<comment type="caution">
    <text evidence="1">The sequence shown here is derived from an EMBL/GenBank/DDBJ whole genome shotgun (WGS) entry which is preliminary data.</text>
</comment>
<evidence type="ECO:0000313" key="1">
    <source>
        <dbReference type="EMBL" id="RXZ32105.1"/>
    </source>
</evidence>
<name>A0A4Q2IU31_9SPHN</name>
<organism evidence="1 2">
    <name type="scientific">Sphingomonas desiccabilis</name>
    <dbReference type="NCBI Taxonomy" id="429134"/>
    <lineage>
        <taxon>Bacteria</taxon>
        <taxon>Pseudomonadati</taxon>
        <taxon>Pseudomonadota</taxon>
        <taxon>Alphaproteobacteria</taxon>
        <taxon>Sphingomonadales</taxon>
        <taxon>Sphingomonadaceae</taxon>
        <taxon>Sphingomonas</taxon>
    </lineage>
</organism>
<dbReference type="EMBL" id="SDPT01000002">
    <property type="protein sequence ID" value="RXZ32105.1"/>
    <property type="molecule type" value="Genomic_DNA"/>
</dbReference>
<proteinExistence type="predicted"/>
<dbReference type="RefSeq" id="WP_129342318.1">
    <property type="nucleotide sequence ID" value="NZ_JACIDD010000002.1"/>
</dbReference>
<reference evidence="1 2" key="1">
    <citation type="submission" date="2019-01" db="EMBL/GenBank/DDBJ databases">
        <title>Sphingomonas mucosissima sp. nov. and Sphingomonas desiccabilis sp. nov., from biological soil crusts in the Colorado Plateau, USA.</title>
        <authorList>
            <person name="Zhu D."/>
        </authorList>
    </citation>
    <scope>NUCLEOTIDE SEQUENCE [LARGE SCALE GENOMIC DNA]</scope>
    <source>
        <strain evidence="1 2">CP1D</strain>
    </source>
</reference>
<evidence type="ECO:0000313" key="2">
    <source>
        <dbReference type="Proteomes" id="UP000292347"/>
    </source>
</evidence>
<accession>A0A4Q2IU31</accession>
<keyword evidence="2" id="KW-1185">Reference proteome</keyword>
<gene>
    <name evidence="1" type="ORF">EO081_13095</name>
</gene>
<dbReference type="OrthoDB" id="7565359at2"/>
<dbReference type="AlphaFoldDB" id="A0A4Q2IU31"/>